<sequence>METKVQAHVAPWKIEEVKTLKGLIKSKPVVAIVDMMDVPAPQLQEIRDKIRDKVKLRMSRNTLIKRAIKEAAEELNNPKLAELANYVERGAAILVTDMNPFRLYKILEENKSPAPVKAGQVAPCDIKVEKGSTGMPPGPFLSELKRVGIPAAIEKGKIAIKEDKVVVKKGEVVSQDLANVLNKLGIKPIKVGLNILAVYEDGIIYTPDTLKIDEEKLKEDIQRAFQNAMNLAFNIAYPAKEVLPLLIQKAFINAKALALEACYVTKDTAGDILAKAQAQALALASKLPDEALDDEIKSLLSSSAVTQTAEEKEEEKKEEEKKEEEKKEDSGVAGLALLF</sequence>
<name>D5VSW4_METIM</name>
<dbReference type="GO" id="GO:0003735">
    <property type="term" value="F:structural constituent of ribosome"/>
    <property type="evidence" value="ECO:0007669"/>
    <property type="project" value="TreeGrafter"/>
</dbReference>
<evidence type="ECO:0000256" key="4">
    <source>
        <dbReference type="ARBA" id="ARBA00022980"/>
    </source>
</evidence>
<evidence type="ECO:0000256" key="5">
    <source>
        <dbReference type="ARBA" id="ARBA00023274"/>
    </source>
</evidence>
<dbReference type="Pfam" id="PF17777">
    <property type="entry name" value="RL10P_insert"/>
    <property type="match status" value="1"/>
</dbReference>
<accession>D5VSW4</accession>
<dbReference type="SUPFAM" id="SSF160369">
    <property type="entry name" value="Ribosomal protein L10-like"/>
    <property type="match status" value="1"/>
</dbReference>
<dbReference type="FunFam" id="3.30.70.1730:FF:000013">
    <property type="entry name" value="50S ribosomal protein L10"/>
    <property type="match status" value="1"/>
</dbReference>
<dbReference type="InterPro" id="IPR022909">
    <property type="entry name" value="Ribosomal_uL10_arc"/>
</dbReference>
<dbReference type="NCBIfam" id="NF003098">
    <property type="entry name" value="PRK04019.1-5"/>
    <property type="match status" value="1"/>
</dbReference>
<dbReference type="GO" id="GO:0002181">
    <property type="term" value="P:cytoplasmic translation"/>
    <property type="evidence" value="ECO:0007669"/>
    <property type="project" value="TreeGrafter"/>
</dbReference>
<keyword evidence="5 6" id="KW-0687">Ribonucleoprotein</keyword>
<dbReference type="GO" id="GO:0022625">
    <property type="term" value="C:cytosolic large ribosomal subunit"/>
    <property type="evidence" value="ECO:0007669"/>
    <property type="project" value="TreeGrafter"/>
</dbReference>
<keyword evidence="2 6" id="KW-0699">rRNA-binding</keyword>
<evidence type="ECO:0000256" key="3">
    <source>
        <dbReference type="ARBA" id="ARBA00022884"/>
    </source>
</evidence>
<protein>
    <recommendedName>
        <fullName evidence="6">Large ribosomal subunit protein uL10</fullName>
    </recommendedName>
    <alternativeName>
        <fullName evidence="6">Acidic ribosomal protein P0 homolog</fullName>
    </alternativeName>
</protein>
<dbReference type="RefSeq" id="WP_013100412.1">
    <property type="nucleotide sequence ID" value="NC_014122.1"/>
</dbReference>
<dbReference type="EMBL" id="CP002009">
    <property type="protein sequence ID" value="ADG13667.1"/>
    <property type="molecule type" value="Genomic_DNA"/>
</dbReference>
<comment type="similarity">
    <text evidence="1 6">Belongs to the universal ribosomal protein uL10 family.</text>
</comment>
<evidence type="ECO:0000256" key="7">
    <source>
        <dbReference type="SAM" id="MobiDB-lite"/>
    </source>
</evidence>
<dbReference type="FunFam" id="3.90.105.20:FF:000001">
    <property type="entry name" value="60S acidic ribosomal protein P0"/>
    <property type="match status" value="1"/>
</dbReference>
<dbReference type="InterPro" id="IPR050323">
    <property type="entry name" value="Ribosomal_protein_uL10"/>
</dbReference>
<proteinExistence type="inferred from homology"/>
<evidence type="ECO:0000313" key="9">
    <source>
        <dbReference type="EMBL" id="ADG13667.1"/>
    </source>
</evidence>
<dbReference type="KEGG" id="mif:Metin_1009"/>
<evidence type="ECO:0000256" key="6">
    <source>
        <dbReference type="HAMAP-Rule" id="MF_00280"/>
    </source>
</evidence>
<dbReference type="InterPro" id="IPR043164">
    <property type="entry name" value="Ribosomal_uL10-like_insert_sf"/>
</dbReference>
<dbReference type="CDD" id="cd05795">
    <property type="entry name" value="Ribosomal_P0_L10e"/>
    <property type="match status" value="1"/>
</dbReference>
<dbReference type="GeneID" id="9132026"/>
<evidence type="ECO:0000256" key="2">
    <source>
        <dbReference type="ARBA" id="ARBA00022730"/>
    </source>
</evidence>
<dbReference type="HAMAP" id="MF_00280">
    <property type="entry name" value="Ribosomal_uL10_arch"/>
    <property type="match status" value="1"/>
</dbReference>
<feature type="compositionally biased region" description="Basic and acidic residues" evidence="7">
    <location>
        <begin position="314"/>
        <end position="330"/>
    </location>
</feature>
<dbReference type="Proteomes" id="UP000002061">
    <property type="component" value="Chromosome"/>
</dbReference>
<gene>
    <name evidence="6" type="primary">rpl10</name>
    <name evidence="6" type="synonym">rplP0</name>
    <name evidence="9" type="ordered locus">Metin_1009</name>
</gene>
<dbReference type="NCBIfam" id="NF003096">
    <property type="entry name" value="PRK04019.1-2"/>
    <property type="match status" value="1"/>
</dbReference>
<comment type="function">
    <text evidence="6">Forms part of the ribosomal stalk, playing a central role in the interaction of the ribosome with GTP-bound translation factors.</text>
</comment>
<dbReference type="InterPro" id="IPR043141">
    <property type="entry name" value="Ribosomal_uL10-like_sf"/>
</dbReference>
<feature type="region of interest" description="Disordered" evidence="7">
    <location>
        <begin position="303"/>
        <end position="339"/>
    </location>
</feature>
<keyword evidence="10" id="KW-1185">Reference proteome</keyword>
<dbReference type="Gene3D" id="6.10.140.760">
    <property type="match status" value="1"/>
</dbReference>
<dbReference type="AlphaFoldDB" id="D5VSW4"/>
<dbReference type="OrthoDB" id="30930at2157"/>
<organism evidence="9 10">
    <name type="scientific">Methanocaldococcus infernus (strain DSM 11812 / JCM 15783 / ME)</name>
    <dbReference type="NCBI Taxonomy" id="573063"/>
    <lineage>
        <taxon>Archaea</taxon>
        <taxon>Methanobacteriati</taxon>
        <taxon>Methanobacteriota</taxon>
        <taxon>Methanomada group</taxon>
        <taxon>Methanococci</taxon>
        <taxon>Methanococcales</taxon>
        <taxon>Methanocaldococcaceae</taxon>
        <taxon>Methanocaldococcus</taxon>
    </lineage>
</organism>
<dbReference type="PANTHER" id="PTHR45699:SF3">
    <property type="entry name" value="LARGE RIBOSOMAL SUBUNIT PROTEIN UL10"/>
    <property type="match status" value="1"/>
</dbReference>
<comment type="subunit">
    <text evidence="6">Part of the 50S ribosomal subunit. Forms part of the ribosomal stalk which helps the ribosome interact with GTP-bound translation factors. Forms a heptameric L10(L12)2(L12)2(L12)2 complex, where L10 forms an elongated spine to which the L12 dimers bind in a sequential fashion.</text>
</comment>
<dbReference type="GO" id="GO:0070180">
    <property type="term" value="F:large ribosomal subunit rRNA binding"/>
    <property type="evidence" value="ECO:0007669"/>
    <property type="project" value="UniProtKB-UniRule"/>
</dbReference>
<dbReference type="PANTHER" id="PTHR45699">
    <property type="entry name" value="60S ACIDIC RIBOSOMAL PROTEIN P0"/>
    <property type="match status" value="1"/>
</dbReference>
<dbReference type="Pfam" id="PF00466">
    <property type="entry name" value="Ribosomal_L10"/>
    <property type="match status" value="1"/>
</dbReference>
<reference evidence="9" key="1">
    <citation type="submission" date="2010-04" db="EMBL/GenBank/DDBJ databases">
        <title>Complete sequence of Methanocaldococcus infernus ME.</title>
        <authorList>
            <consortium name="US DOE Joint Genome Institute"/>
            <person name="Lucas S."/>
            <person name="Copeland A."/>
            <person name="Lapidus A."/>
            <person name="Cheng J.-F."/>
            <person name="Bruce D."/>
            <person name="Goodwin L."/>
            <person name="Pitluck S."/>
            <person name="Munk A.C."/>
            <person name="Detter J.C."/>
            <person name="Han C."/>
            <person name="Tapia R."/>
            <person name="Land M."/>
            <person name="Hauser L."/>
            <person name="Kyrpides N."/>
            <person name="Mikhailova N."/>
            <person name="Sieprawska-Lupa M."/>
            <person name="Whitman W.B."/>
            <person name="Woyke T."/>
        </authorList>
    </citation>
    <scope>NUCLEOTIDE SEQUENCE [LARGE SCALE GENOMIC DNA]</scope>
    <source>
        <strain evidence="9">ME</strain>
    </source>
</reference>
<dbReference type="Gene3D" id="3.90.105.20">
    <property type="match status" value="1"/>
</dbReference>
<keyword evidence="4 6" id="KW-0689">Ribosomal protein</keyword>
<feature type="domain" description="Large ribosomal subunit protein uL10-like insertion" evidence="8">
    <location>
        <begin position="117"/>
        <end position="186"/>
    </location>
</feature>
<dbReference type="Gene3D" id="3.30.70.1730">
    <property type="match status" value="1"/>
</dbReference>
<evidence type="ECO:0000256" key="1">
    <source>
        <dbReference type="ARBA" id="ARBA00008889"/>
    </source>
</evidence>
<dbReference type="HOGENOM" id="CLU_053173_0_0_2"/>
<evidence type="ECO:0000313" key="10">
    <source>
        <dbReference type="Proteomes" id="UP000002061"/>
    </source>
</evidence>
<dbReference type="GO" id="GO:0000027">
    <property type="term" value="P:ribosomal large subunit assembly"/>
    <property type="evidence" value="ECO:0007669"/>
    <property type="project" value="TreeGrafter"/>
</dbReference>
<evidence type="ECO:0000259" key="8">
    <source>
        <dbReference type="Pfam" id="PF17777"/>
    </source>
</evidence>
<dbReference type="STRING" id="573063.Metin_1009"/>
<dbReference type="InterPro" id="IPR040637">
    <property type="entry name" value="Ribosomal_uL10-like_insert"/>
</dbReference>
<dbReference type="eggNOG" id="arCOG04288">
    <property type="taxonomic scope" value="Archaea"/>
</dbReference>
<dbReference type="InterPro" id="IPR001790">
    <property type="entry name" value="Ribosomal_uL10"/>
</dbReference>
<keyword evidence="3 6" id="KW-0694">RNA-binding</keyword>